<comment type="similarity">
    <text evidence="1">Belongs to the ABC transporter superfamily.</text>
</comment>
<dbReference type="InterPro" id="IPR027417">
    <property type="entry name" value="P-loop_NTPase"/>
</dbReference>
<keyword evidence="2" id="KW-0813">Transport</keyword>
<protein>
    <submittedName>
        <fullName evidence="6">ABC transporter ATP-binding protein</fullName>
    </submittedName>
</protein>
<dbReference type="EMBL" id="CP034413">
    <property type="protein sequence ID" value="QCI59322.1"/>
    <property type="molecule type" value="Genomic_DNA"/>
</dbReference>
<dbReference type="PANTHER" id="PTHR43776">
    <property type="entry name" value="TRANSPORT ATP-BINDING PROTEIN"/>
    <property type="match status" value="1"/>
</dbReference>
<dbReference type="InterPro" id="IPR003439">
    <property type="entry name" value="ABC_transporter-like_ATP-bd"/>
</dbReference>
<sequence length="321" mass="36070">MSNELLTLKNLKQYFPVGKDRFVRAVDGVDLTINHGDVMGLVGESGSGKSTIAYTVMGMYGMTGGEIDFEGEVFTKETKRKRSMKFRREAQIVFQDPGSSLNPYQDVRSILSLPLKVHKVVPKNEIDDKILEILEMVELPADFMYKSPNSIGGGEKQLVSIARALCCNPKFIILDEPTSSLDVSIQAKIINMLIKLKKEQNLTYMFITHDMGVMRNVSNRVAIMYLGKICEIAPTETFYRNPLHPYTQMLLSSIPVVSEEDETIKPKAVECVGEIPSPVNVPTGCSFHTRCPYKCERCTKEDPVMREVEPGHTVRCHLIDK</sequence>
<accession>A0A4D7AZM6</accession>
<dbReference type="Pfam" id="PF08352">
    <property type="entry name" value="oligo_HPY"/>
    <property type="match status" value="1"/>
</dbReference>
<dbReference type="InterPro" id="IPR003593">
    <property type="entry name" value="AAA+_ATPase"/>
</dbReference>
<reference evidence="7" key="1">
    <citation type="submission" date="2018-12" db="EMBL/GenBank/DDBJ databases">
        <title>Dusodibacter welbiota gen. nov., sp. nov., isolated from human faeces and emended description of the Oscillibacter genus.</title>
        <authorList>
            <person name="Le Roy T."/>
            <person name="Van der Smissen P."/>
            <person name="Delzenne N."/>
            <person name="Muccioli G."/>
            <person name="Collet J.F."/>
            <person name="Cani P.D."/>
        </authorList>
    </citation>
    <scope>NUCLEOTIDE SEQUENCE [LARGE SCALE GENOMIC DNA]</scope>
    <source>
        <strain evidence="7">J115</strain>
    </source>
</reference>
<dbReference type="SMART" id="SM00382">
    <property type="entry name" value="AAA"/>
    <property type="match status" value="1"/>
</dbReference>
<evidence type="ECO:0000256" key="4">
    <source>
        <dbReference type="ARBA" id="ARBA00022840"/>
    </source>
</evidence>
<dbReference type="InterPro" id="IPR013563">
    <property type="entry name" value="Oligopep_ABC_C"/>
</dbReference>
<evidence type="ECO:0000313" key="7">
    <source>
        <dbReference type="Proteomes" id="UP000298642"/>
    </source>
</evidence>
<dbReference type="Proteomes" id="UP000298642">
    <property type="component" value="Chromosome"/>
</dbReference>
<organism evidence="6 7">
    <name type="scientific">Dysosmobacter welbionis</name>
    <dbReference type="NCBI Taxonomy" id="2093857"/>
    <lineage>
        <taxon>Bacteria</taxon>
        <taxon>Bacillati</taxon>
        <taxon>Bacillota</taxon>
        <taxon>Clostridia</taxon>
        <taxon>Eubacteriales</taxon>
        <taxon>Oscillospiraceae</taxon>
        <taxon>Dysosmobacter</taxon>
    </lineage>
</organism>
<feature type="domain" description="ABC transporter" evidence="5">
    <location>
        <begin position="6"/>
        <end position="251"/>
    </location>
</feature>
<evidence type="ECO:0000256" key="1">
    <source>
        <dbReference type="ARBA" id="ARBA00005417"/>
    </source>
</evidence>
<evidence type="ECO:0000256" key="3">
    <source>
        <dbReference type="ARBA" id="ARBA00022741"/>
    </source>
</evidence>
<evidence type="ECO:0000259" key="5">
    <source>
        <dbReference type="PROSITE" id="PS50893"/>
    </source>
</evidence>
<dbReference type="GeneID" id="89523535"/>
<evidence type="ECO:0000313" key="6">
    <source>
        <dbReference type="EMBL" id="QCI59322.1"/>
    </source>
</evidence>
<dbReference type="RefSeq" id="WP_025544122.1">
    <property type="nucleotide sequence ID" value="NZ_CP034413.3"/>
</dbReference>
<dbReference type="Gene3D" id="3.40.50.300">
    <property type="entry name" value="P-loop containing nucleotide triphosphate hydrolases"/>
    <property type="match status" value="1"/>
</dbReference>
<dbReference type="GO" id="GO:0015833">
    <property type="term" value="P:peptide transport"/>
    <property type="evidence" value="ECO:0007669"/>
    <property type="project" value="InterPro"/>
</dbReference>
<dbReference type="KEGG" id="obj:EIO64_08850"/>
<dbReference type="GO" id="GO:0055085">
    <property type="term" value="P:transmembrane transport"/>
    <property type="evidence" value="ECO:0007669"/>
    <property type="project" value="UniProtKB-ARBA"/>
</dbReference>
<dbReference type="GO" id="GO:0016887">
    <property type="term" value="F:ATP hydrolysis activity"/>
    <property type="evidence" value="ECO:0007669"/>
    <property type="project" value="InterPro"/>
</dbReference>
<dbReference type="CDD" id="cd03257">
    <property type="entry name" value="ABC_NikE_OppD_transporters"/>
    <property type="match status" value="1"/>
</dbReference>
<dbReference type="NCBIfam" id="TIGR01727">
    <property type="entry name" value="oligo_HPY"/>
    <property type="match status" value="1"/>
</dbReference>
<evidence type="ECO:0000256" key="2">
    <source>
        <dbReference type="ARBA" id="ARBA00022448"/>
    </source>
</evidence>
<proteinExistence type="inferred from homology"/>
<dbReference type="InterPro" id="IPR050319">
    <property type="entry name" value="ABC_transp_ATP-bind"/>
</dbReference>
<dbReference type="AlphaFoldDB" id="A0A4D7AZM6"/>
<name>A0A4D7AZM6_9FIRM</name>
<keyword evidence="4 6" id="KW-0067">ATP-binding</keyword>
<dbReference type="GO" id="GO:0005524">
    <property type="term" value="F:ATP binding"/>
    <property type="evidence" value="ECO:0007669"/>
    <property type="project" value="UniProtKB-KW"/>
</dbReference>
<dbReference type="SUPFAM" id="SSF52540">
    <property type="entry name" value="P-loop containing nucleoside triphosphate hydrolases"/>
    <property type="match status" value="1"/>
</dbReference>
<dbReference type="PROSITE" id="PS50893">
    <property type="entry name" value="ABC_TRANSPORTER_2"/>
    <property type="match status" value="1"/>
</dbReference>
<keyword evidence="3" id="KW-0547">Nucleotide-binding</keyword>
<dbReference type="FunFam" id="3.40.50.300:FF:000016">
    <property type="entry name" value="Oligopeptide ABC transporter ATP-binding component"/>
    <property type="match status" value="1"/>
</dbReference>
<dbReference type="Pfam" id="PF00005">
    <property type="entry name" value="ABC_tran"/>
    <property type="match status" value="1"/>
</dbReference>
<keyword evidence="7" id="KW-1185">Reference proteome</keyword>
<gene>
    <name evidence="6" type="ORF">EIO64_08850</name>
</gene>